<proteinExistence type="predicted"/>
<evidence type="ECO:0000313" key="2">
    <source>
        <dbReference type="Proteomes" id="UP001293593"/>
    </source>
</evidence>
<dbReference type="Proteomes" id="UP001293593">
    <property type="component" value="Unassembled WGS sequence"/>
</dbReference>
<name>A0AAE1MJG8_9FABA</name>
<comment type="caution">
    <text evidence="1">The sequence shown here is derived from an EMBL/GenBank/DDBJ whole genome shotgun (WGS) entry which is preliminary data.</text>
</comment>
<protein>
    <submittedName>
        <fullName evidence="1">Uncharacterized protein</fullName>
    </submittedName>
</protein>
<sequence length="94" mass="11128">MRPSDMILTVKSQPFLPYHTNAPSSPLYLWLACVFAFSSFQWMRPPFPHTPTPFRLLLQWSLFFTVHYPPFSELFLSVQTFILLELLCARKSRF</sequence>
<accession>A0AAE1MJG8</accession>
<evidence type="ECO:0000313" key="1">
    <source>
        <dbReference type="EMBL" id="KAK4266995.1"/>
    </source>
</evidence>
<dbReference type="AlphaFoldDB" id="A0AAE1MJG8"/>
<organism evidence="1 2">
    <name type="scientific">Acacia crassicarpa</name>
    <name type="common">northern wattle</name>
    <dbReference type="NCBI Taxonomy" id="499986"/>
    <lineage>
        <taxon>Eukaryota</taxon>
        <taxon>Viridiplantae</taxon>
        <taxon>Streptophyta</taxon>
        <taxon>Embryophyta</taxon>
        <taxon>Tracheophyta</taxon>
        <taxon>Spermatophyta</taxon>
        <taxon>Magnoliopsida</taxon>
        <taxon>eudicotyledons</taxon>
        <taxon>Gunneridae</taxon>
        <taxon>Pentapetalae</taxon>
        <taxon>rosids</taxon>
        <taxon>fabids</taxon>
        <taxon>Fabales</taxon>
        <taxon>Fabaceae</taxon>
        <taxon>Caesalpinioideae</taxon>
        <taxon>mimosoid clade</taxon>
        <taxon>Acacieae</taxon>
        <taxon>Acacia</taxon>
    </lineage>
</organism>
<gene>
    <name evidence="1" type="ORF">QN277_023844</name>
</gene>
<dbReference type="PROSITE" id="PS51257">
    <property type="entry name" value="PROKAR_LIPOPROTEIN"/>
    <property type="match status" value="1"/>
</dbReference>
<keyword evidence="2" id="KW-1185">Reference proteome</keyword>
<reference evidence="1" key="1">
    <citation type="submission" date="2023-10" db="EMBL/GenBank/DDBJ databases">
        <title>Chromosome-level genome of the transformable northern wattle, Acacia crassicarpa.</title>
        <authorList>
            <person name="Massaro I."/>
            <person name="Sinha N.R."/>
            <person name="Poethig S."/>
            <person name="Leichty A.R."/>
        </authorList>
    </citation>
    <scope>NUCLEOTIDE SEQUENCE</scope>
    <source>
        <strain evidence="1">Acra3RX</strain>
        <tissue evidence="1">Leaf</tissue>
    </source>
</reference>
<dbReference type="EMBL" id="JAWXYG010000007">
    <property type="protein sequence ID" value="KAK4266995.1"/>
    <property type="molecule type" value="Genomic_DNA"/>
</dbReference>